<proteinExistence type="predicted"/>
<evidence type="ECO:0008006" key="4">
    <source>
        <dbReference type="Google" id="ProtNLM"/>
    </source>
</evidence>
<keyword evidence="3" id="KW-1185">Reference proteome</keyword>
<accession>A0ABN9UU53</accession>
<name>A0ABN9UU53_9DINO</name>
<feature type="region of interest" description="Disordered" evidence="1">
    <location>
        <begin position="183"/>
        <end position="209"/>
    </location>
</feature>
<protein>
    <recommendedName>
        <fullName evidence="4">Spindle pole body component</fullName>
    </recommendedName>
</protein>
<evidence type="ECO:0000313" key="3">
    <source>
        <dbReference type="Proteomes" id="UP001189429"/>
    </source>
</evidence>
<reference evidence="2" key="1">
    <citation type="submission" date="2023-10" db="EMBL/GenBank/DDBJ databases">
        <authorList>
            <person name="Chen Y."/>
            <person name="Shah S."/>
            <person name="Dougan E. K."/>
            <person name="Thang M."/>
            <person name="Chan C."/>
        </authorList>
    </citation>
    <scope>NUCLEOTIDE SEQUENCE [LARGE SCALE GENOMIC DNA]</scope>
</reference>
<gene>
    <name evidence="2" type="ORF">PCOR1329_LOCUS51701</name>
</gene>
<evidence type="ECO:0000256" key="1">
    <source>
        <dbReference type="SAM" id="MobiDB-lite"/>
    </source>
</evidence>
<sequence>MFVRARDWISWRDWCRLVLREGRGPLPACSPCASWLRPRPRSRARCFWGADSAGAGARRWASASAASWHFRTVRGLRRLFARVWLTRWIDSAPWRLQLRRASFDGVATVMTSGGAELEWLVRAASRARTTIASSFSESDTEDRHMTNVDEHAAIHVRSFLESLVRFVIEQVDLQAGVAHLRAKDASRSRTDPRRRGAVPGFGRAPRRRREPRCAGARRWLHCHGDASSAKWSRRRRE</sequence>
<feature type="compositionally biased region" description="Basic and acidic residues" evidence="1">
    <location>
        <begin position="183"/>
        <end position="194"/>
    </location>
</feature>
<organism evidence="2 3">
    <name type="scientific">Prorocentrum cordatum</name>
    <dbReference type="NCBI Taxonomy" id="2364126"/>
    <lineage>
        <taxon>Eukaryota</taxon>
        <taxon>Sar</taxon>
        <taxon>Alveolata</taxon>
        <taxon>Dinophyceae</taxon>
        <taxon>Prorocentrales</taxon>
        <taxon>Prorocentraceae</taxon>
        <taxon>Prorocentrum</taxon>
    </lineage>
</organism>
<evidence type="ECO:0000313" key="2">
    <source>
        <dbReference type="EMBL" id="CAK0863597.1"/>
    </source>
</evidence>
<dbReference type="EMBL" id="CAUYUJ010016281">
    <property type="protein sequence ID" value="CAK0863597.1"/>
    <property type="molecule type" value="Genomic_DNA"/>
</dbReference>
<dbReference type="Proteomes" id="UP001189429">
    <property type="component" value="Unassembled WGS sequence"/>
</dbReference>
<comment type="caution">
    <text evidence="2">The sequence shown here is derived from an EMBL/GenBank/DDBJ whole genome shotgun (WGS) entry which is preliminary data.</text>
</comment>